<dbReference type="SUPFAM" id="SSF53474">
    <property type="entry name" value="alpha/beta-Hydrolases"/>
    <property type="match status" value="1"/>
</dbReference>
<accession>A0ABY5YDV4</accession>
<gene>
    <name evidence="1" type="ORF">N0D28_10910</name>
</gene>
<keyword evidence="2" id="KW-1185">Reference proteome</keyword>
<dbReference type="InterPro" id="IPR000801">
    <property type="entry name" value="Esterase-like"/>
</dbReference>
<keyword evidence="1" id="KW-0378">Hydrolase</keyword>
<dbReference type="InterPro" id="IPR050583">
    <property type="entry name" value="Mycobacterial_A85_antigen"/>
</dbReference>
<proteinExistence type="predicted"/>
<dbReference type="PANTHER" id="PTHR48098">
    <property type="entry name" value="ENTEROCHELIN ESTERASE-RELATED"/>
    <property type="match status" value="1"/>
</dbReference>
<dbReference type="GO" id="GO:0016787">
    <property type="term" value="F:hydrolase activity"/>
    <property type="evidence" value="ECO:0007669"/>
    <property type="project" value="UniProtKB-KW"/>
</dbReference>
<evidence type="ECO:0000313" key="2">
    <source>
        <dbReference type="Proteomes" id="UP001060261"/>
    </source>
</evidence>
<reference evidence="1" key="1">
    <citation type="submission" date="2022-09" db="EMBL/GenBank/DDBJ databases">
        <title>genome sequence of Deinococcus rubellus.</title>
        <authorList>
            <person name="Srinivasan S."/>
        </authorList>
    </citation>
    <scope>NUCLEOTIDE SEQUENCE</scope>
    <source>
        <strain evidence="1">Ant6</strain>
    </source>
</reference>
<dbReference type="RefSeq" id="WP_260559547.1">
    <property type="nucleotide sequence ID" value="NZ_BAABEC010000177.1"/>
</dbReference>
<name>A0ABY5YDV4_9DEIO</name>
<dbReference type="PANTHER" id="PTHR48098:SF6">
    <property type="entry name" value="FERRI-BACILLIBACTIN ESTERASE BESA"/>
    <property type="match status" value="1"/>
</dbReference>
<sequence length="368" mass="40983">MPFALFMPTAEQMFVLDVPADTPADAEFFLQTNLSGYAPARPEYRFVNGMLRAEFPLGALLTYKVTRGSAESEEGDQWGERRPERRTIVEGAATHHLRIESWQDLHSGAGRPSTLAAGIETLKVHNPELDDDFTVLVWTPPEYAGSTEHLPVLYLHDGQNVFDAATSFAGETWGADIAASQLAAEGLPCILVAVSVREKHRASDYVPFPIRHNDFKSTAPAYQTFLAQTLKPHIDARYRTRPERQHTAQAGSSFGGVASLYGTLSHPDVWGTCGVFSPSLWVQDGALMDFAGHHPTRELRLYVDMGTHEGLFVEDAAAAVRQTQWFAARSASFVHQVNLQIGMAHWHDEPAWRSRLPDFLRWWLTDLG</sequence>
<protein>
    <submittedName>
        <fullName evidence="1">Alpha/beta hydrolase-fold protein</fullName>
    </submittedName>
</protein>
<dbReference type="Pfam" id="PF00756">
    <property type="entry name" value="Esterase"/>
    <property type="match status" value="1"/>
</dbReference>
<dbReference type="Gene3D" id="3.40.50.1820">
    <property type="entry name" value="alpha/beta hydrolase"/>
    <property type="match status" value="1"/>
</dbReference>
<organism evidence="1 2">
    <name type="scientific">Deinococcus rubellus</name>
    <dbReference type="NCBI Taxonomy" id="1889240"/>
    <lineage>
        <taxon>Bacteria</taxon>
        <taxon>Thermotogati</taxon>
        <taxon>Deinococcota</taxon>
        <taxon>Deinococci</taxon>
        <taxon>Deinococcales</taxon>
        <taxon>Deinococcaceae</taxon>
        <taxon>Deinococcus</taxon>
    </lineage>
</organism>
<dbReference type="InterPro" id="IPR029058">
    <property type="entry name" value="AB_hydrolase_fold"/>
</dbReference>
<dbReference type="EMBL" id="CP104213">
    <property type="protein sequence ID" value="UWX63257.1"/>
    <property type="molecule type" value="Genomic_DNA"/>
</dbReference>
<dbReference type="Proteomes" id="UP001060261">
    <property type="component" value="Chromosome"/>
</dbReference>
<evidence type="ECO:0000313" key="1">
    <source>
        <dbReference type="EMBL" id="UWX63257.1"/>
    </source>
</evidence>